<dbReference type="Pfam" id="PF00571">
    <property type="entry name" value="CBS"/>
    <property type="match status" value="2"/>
</dbReference>
<dbReference type="SMART" id="SM00116">
    <property type="entry name" value="CBS"/>
    <property type="match status" value="2"/>
</dbReference>
<gene>
    <name evidence="4" type="ORF">SAMN04488111_3117</name>
</gene>
<dbReference type="SUPFAM" id="SSF54631">
    <property type="entry name" value="CBS-domain pair"/>
    <property type="match status" value="1"/>
</dbReference>
<evidence type="ECO:0000256" key="1">
    <source>
        <dbReference type="ARBA" id="ARBA00023122"/>
    </source>
</evidence>
<proteinExistence type="predicted"/>
<dbReference type="Gene3D" id="3.10.580.10">
    <property type="entry name" value="CBS-domain"/>
    <property type="match status" value="1"/>
</dbReference>
<evidence type="ECO:0000256" key="2">
    <source>
        <dbReference type="PROSITE-ProRule" id="PRU00703"/>
    </source>
</evidence>
<organism evidence="4 5">
    <name type="scientific">Lutibacter flavus</name>
    <dbReference type="NCBI Taxonomy" id="691689"/>
    <lineage>
        <taxon>Bacteria</taxon>
        <taxon>Pseudomonadati</taxon>
        <taxon>Bacteroidota</taxon>
        <taxon>Flavobacteriia</taxon>
        <taxon>Flavobacteriales</taxon>
        <taxon>Flavobacteriaceae</taxon>
        <taxon>Lutibacter</taxon>
    </lineage>
</organism>
<name>A0A238Z953_9FLAO</name>
<dbReference type="InterPro" id="IPR051257">
    <property type="entry name" value="Diverse_CBS-Domain"/>
</dbReference>
<dbReference type="OrthoDB" id="1119899at2"/>
<protein>
    <submittedName>
        <fullName evidence="4">CBS domain-containing protein</fullName>
    </submittedName>
</protein>
<evidence type="ECO:0000313" key="5">
    <source>
        <dbReference type="Proteomes" id="UP000198412"/>
    </source>
</evidence>
<keyword evidence="1 2" id="KW-0129">CBS domain</keyword>
<keyword evidence="5" id="KW-1185">Reference proteome</keyword>
<dbReference type="PANTHER" id="PTHR43080">
    <property type="entry name" value="CBS DOMAIN-CONTAINING PROTEIN CBSX3, MITOCHONDRIAL"/>
    <property type="match status" value="1"/>
</dbReference>
<dbReference type="AlphaFoldDB" id="A0A238Z953"/>
<dbReference type="PANTHER" id="PTHR43080:SF2">
    <property type="entry name" value="CBS DOMAIN-CONTAINING PROTEIN"/>
    <property type="match status" value="1"/>
</dbReference>
<reference evidence="5" key="1">
    <citation type="submission" date="2017-06" db="EMBL/GenBank/DDBJ databases">
        <authorList>
            <person name="Varghese N."/>
            <person name="Submissions S."/>
        </authorList>
    </citation>
    <scope>NUCLEOTIDE SEQUENCE [LARGE SCALE GENOMIC DNA]</scope>
    <source>
        <strain evidence="5">DSM 27993</strain>
    </source>
</reference>
<accession>A0A238Z953</accession>
<dbReference type="RefSeq" id="WP_089379382.1">
    <property type="nucleotide sequence ID" value="NZ_FZNX01000006.1"/>
</dbReference>
<evidence type="ECO:0000259" key="3">
    <source>
        <dbReference type="PROSITE" id="PS51371"/>
    </source>
</evidence>
<feature type="domain" description="CBS" evidence="3">
    <location>
        <begin position="86"/>
        <end position="144"/>
    </location>
</feature>
<evidence type="ECO:0000313" key="4">
    <source>
        <dbReference type="EMBL" id="SNR79214.1"/>
    </source>
</evidence>
<dbReference type="EMBL" id="FZNX01000006">
    <property type="protein sequence ID" value="SNR79214.1"/>
    <property type="molecule type" value="Genomic_DNA"/>
</dbReference>
<dbReference type="InterPro" id="IPR000644">
    <property type="entry name" value="CBS_dom"/>
</dbReference>
<feature type="domain" description="CBS" evidence="3">
    <location>
        <begin position="11"/>
        <end position="67"/>
    </location>
</feature>
<dbReference type="Proteomes" id="UP000198412">
    <property type="component" value="Unassembled WGS sequence"/>
</dbReference>
<dbReference type="PROSITE" id="PS51371">
    <property type="entry name" value="CBS"/>
    <property type="match status" value="2"/>
</dbReference>
<dbReference type="InterPro" id="IPR046342">
    <property type="entry name" value="CBS_dom_sf"/>
</dbReference>
<sequence>MKRLEPISKIMTKELITLSLHDDLFKAEKLFRENHIRHIPVTKNRHIVGMLSLTDLKRISFLDSYDANEIKIDNTIYNMLSIEQIMVKNPIKVNSSITIKSVVEILSKNEFHALPVVDNDILVGIVTTTDILNYLLVQYELEAI</sequence>